<keyword evidence="1" id="KW-0472">Membrane</keyword>
<reference evidence="2" key="1">
    <citation type="submission" date="2018-05" db="EMBL/GenBank/DDBJ databases">
        <authorList>
            <person name="Lanie J.A."/>
            <person name="Ng W.-L."/>
            <person name="Kazmierczak K.M."/>
            <person name="Andrzejewski T.M."/>
            <person name="Davidsen T.M."/>
            <person name="Wayne K.J."/>
            <person name="Tettelin H."/>
            <person name="Glass J.I."/>
            <person name="Rusch D."/>
            <person name="Podicherti R."/>
            <person name="Tsui H.-C.T."/>
            <person name="Winkler M.E."/>
        </authorList>
    </citation>
    <scope>NUCLEOTIDE SEQUENCE</scope>
</reference>
<proteinExistence type="predicted"/>
<feature type="transmembrane region" description="Helical" evidence="1">
    <location>
        <begin position="6"/>
        <end position="31"/>
    </location>
</feature>
<keyword evidence="1" id="KW-1133">Transmembrane helix</keyword>
<dbReference type="EMBL" id="UINC01165499">
    <property type="protein sequence ID" value="SVD66925.1"/>
    <property type="molecule type" value="Genomic_DNA"/>
</dbReference>
<dbReference type="AlphaFoldDB" id="A0A382X8K9"/>
<feature type="non-terminal residue" evidence="2">
    <location>
        <position position="33"/>
    </location>
</feature>
<keyword evidence="1" id="KW-0812">Transmembrane</keyword>
<name>A0A382X8K9_9ZZZZ</name>
<organism evidence="2">
    <name type="scientific">marine metagenome</name>
    <dbReference type="NCBI Taxonomy" id="408172"/>
    <lineage>
        <taxon>unclassified sequences</taxon>
        <taxon>metagenomes</taxon>
        <taxon>ecological metagenomes</taxon>
    </lineage>
</organism>
<evidence type="ECO:0000313" key="2">
    <source>
        <dbReference type="EMBL" id="SVD66925.1"/>
    </source>
</evidence>
<gene>
    <name evidence="2" type="ORF">METZ01_LOCUS419779</name>
</gene>
<accession>A0A382X8K9</accession>
<evidence type="ECO:0000256" key="1">
    <source>
        <dbReference type="SAM" id="Phobius"/>
    </source>
</evidence>
<sequence length="33" mass="3218">MDPSDIVLLMVGGLVAGTVNTMAGGGSMLTVPL</sequence>
<protein>
    <submittedName>
        <fullName evidence="2">Uncharacterized protein</fullName>
    </submittedName>
</protein>